<reference evidence="2" key="1">
    <citation type="submission" date="2021-02" db="EMBL/GenBank/DDBJ databases">
        <authorList>
            <person name="Nowell W R."/>
        </authorList>
    </citation>
    <scope>NUCLEOTIDE SEQUENCE</scope>
</reference>
<feature type="compositionally biased region" description="Polar residues" evidence="1">
    <location>
        <begin position="843"/>
        <end position="864"/>
    </location>
</feature>
<feature type="region of interest" description="Disordered" evidence="1">
    <location>
        <begin position="572"/>
        <end position="596"/>
    </location>
</feature>
<comment type="caution">
    <text evidence="2">The sequence shown here is derived from an EMBL/GenBank/DDBJ whole genome shotgun (WGS) entry which is preliminary data.</text>
</comment>
<gene>
    <name evidence="2" type="ORF">XAT740_LOCUS14897</name>
</gene>
<feature type="compositionally biased region" description="Low complexity" evidence="1">
    <location>
        <begin position="413"/>
        <end position="433"/>
    </location>
</feature>
<feature type="compositionally biased region" description="Polar residues" evidence="1">
    <location>
        <begin position="651"/>
        <end position="661"/>
    </location>
</feature>
<feature type="compositionally biased region" description="Polar residues" evidence="1">
    <location>
        <begin position="116"/>
        <end position="126"/>
    </location>
</feature>
<keyword evidence="3" id="KW-1185">Reference proteome</keyword>
<feature type="region of interest" description="Disordered" evidence="1">
    <location>
        <begin position="1494"/>
        <end position="1518"/>
    </location>
</feature>
<protein>
    <submittedName>
        <fullName evidence="2">Uncharacterized protein</fullName>
    </submittedName>
</protein>
<feature type="compositionally biased region" description="Acidic residues" evidence="1">
    <location>
        <begin position="1069"/>
        <end position="1086"/>
    </location>
</feature>
<feature type="compositionally biased region" description="Polar residues" evidence="1">
    <location>
        <begin position="1782"/>
        <end position="1805"/>
    </location>
</feature>
<feature type="region of interest" description="Disordered" evidence="1">
    <location>
        <begin position="413"/>
        <end position="434"/>
    </location>
</feature>
<accession>A0A814J9X6</accession>
<dbReference type="Proteomes" id="UP000663828">
    <property type="component" value="Unassembled WGS sequence"/>
</dbReference>
<feature type="compositionally biased region" description="Basic and acidic residues" evidence="1">
    <location>
        <begin position="828"/>
        <end position="840"/>
    </location>
</feature>
<feature type="compositionally biased region" description="Polar residues" evidence="1">
    <location>
        <begin position="1123"/>
        <end position="1148"/>
    </location>
</feature>
<feature type="region of interest" description="Disordered" evidence="1">
    <location>
        <begin position="1782"/>
        <end position="1845"/>
    </location>
</feature>
<feature type="compositionally biased region" description="Basic and acidic residues" evidence="1">
    <location>
        <begin position="1016"/>
        <end position="1028"/>
    </location>
</feature>
<evidence type="ECO:0000313" key="3">
    <source>
        <dbReference type="Proteomes" id="UP000663828"/>
    </source>
</evidence>
<feature type="region of interest" description="Disordered" evidence="1">
    <location>
        <begin position="488"/>
        <end position="510"/>
    </location>
</feature>
<feature type="compositionally biased region" description="Polar residues" evidence="1">
    <location>
        <begin position="1359"/>
        <end position="1384"/>
    </location>
</feature>
<feature type="compositionally biased region" description="Polar residues" evidence="1">
    <location>
        <begin position="326"/>
        <end position="353"/>
    </location>
</feature>
<feature type="compositionally biased region" description="Low complexity" evidence="1">
    <location>
        <begin position="1324"/>
        <end position="1340"/>
    </location>
</feature>
<feature type="compositionally biased region" description="Low complexity" evidence="1">
    <location>
        <begin position="989"/>
        <end position="1003"/>
    </location>
</feature>
<proteinExistence type="predicted"/>
<feature type="region of interest" description="Disordered" evidence="1">
    <location>
        <begin position="1317"/>
        <end position="1384"/>
    </location>
</feature>
<name>A0A814J9X6_ADIRI</name>
<feature type="compositionally biased region" description="Polar residues" evidence="1">
    <location>
        <begin position="1688"/>
        <end position="1709"/>
    </location>
</feature>
<feature type="compositionally biased region" description="Pro residues" evidence="1">
    <location>
        <begin position="909"/>
        <end position="919"/>
    </location>
</feature>
<feature type="region of interest" description="Disordered" evidence="1">
    <location>
        <begin position="828"/>
        <end position="952"/>
    </location>
</feature>
<feature type="region of interest" description="Disordered" evidence="1">
    <location>
        <begin position="1671"/>
        <end position="1757"/>
    </location>
</feature>
<feature type="compositionally biased region" description="Low complexity" evidence="1">
    <location>
        <begin position="77"/>
        <end position="89"/>
    </location>
</feature>
<feature type="compositionally biased region" description="Basic and acidic residues" evidence="1">
    <location>
        <begin position="1807"/>
        <end position="1839"/>
    </location>
</feature>
<feature type="compositionally biased region" description="Basic and acidic residues" evidence="1">
    <location>
        <begin position="1053"/>
        <end position="1064"/>
    </location>
</feature>
<organism evidence="2 3">
    <name type="scientific">Adineta ricciae</name>
    <name type="common">Rotifer</name>
    <dbReference type="NCBI Taxonomy" id="249248"/>
    <lineage>
        <taxon>Eukaryota</taxon>
        <taxon>Metazoa</taxon>
        <taxon>Spiralia</taxon>
        <taxon>Gnathifera</taxon>
        <taxon>Rotifera</taxon>
        <taxon>Eurotatoria</taxon>
        <taxon>Bdelloidea</taxon>
        <taxon>Adinetida</taxon>
        <taxon>Adinetidae</taxon>
        <taxon>Adineta</taxon>
    </lineage>
</organism>
<feature type="compositionally biased region" description="Acidic residues" evidence="1">
    <location>
        <begin position="979"/>
        <end position="988"/>
    </location>
</feature>
<feature type="compositionally biased region" description="Low complexity" evidence="1">
    <location>
        <begin position="1029"/>
        <end position="1042"/>
    </location>
</feature>
<feature type="region of interest" description="Disordered" evidence="1">
    <location>
        <begin position="269"/>
        <end position="295"/>
    </location>
</feature>
<feature type="compositionally biased region" description="Low complexity" evidence="1">
    <location>
        <begin position="865"/>
        <end position="874"/>
    </location>
</feature>
<sequence length="1845" mass="205977">MTRVEEKNYLQSVFNAIDEVYNLKNHQQTLTYEERLRASFNKLLVPNWYNHDYTSINELRKTKSYGQVLHHKRYDYNNNHSHTDTSTSSAVSDKTHRHRSQSQTWSERRPLRHHSAASSYDTNGNVVINGRRSTSTYAPGLQRVVQSSTWYKPKPFNIEMPIVHNNGHSIVPPRPRPRYSKIDQERFHAVDSSLLLNSKLASFAPISNETIRHPIKPRAMTQIPISSENLDDEIYLEGSTDGDITIVQQLSPSRTNDVVSMKHISVSSTTNTNISNDRMSHPMTTIIPRTNSNKSIPSDIESNLSTMLLPLNKNLLLTDSSSYSSINEPSTASSYHTANENDTSNSGYKTPTPQADDETISSHSSISDLSHAETLEPLTEDLDIVPISTGEQKSAIILPVNVGMEKLPLPSFSSTISHTSSSTASDNSPSTESRLIESTNWYDDGSIETCIHQSSSQMPSTDSQVTSNEGILHEIEMNGAGDEKFLFSPRNTIDDEPSSSFSDDKHEQDFEQLESPAHDYTMEKKNFNLIDDFVLNDEIQSPSSLDSFGYNHNNNNSSLMITNLDDILIDDDDDDDNNDRNRPDDSPNYLSNGNFRRPIQEDILYEVEHENSLSDHSQNTSSAIATDDKATRKKSPNLDLLMSSKEPIDSHVQSSTLTETSLPKEKQSKPIEINSSLNANIDENTTLPIYISPPINTTMTTTAADKTSSLHIDTSSNPFASQWDSYNRRYPDLISPTSYTPKIRHRNFSVGSYYDNKTTTVAVQQNHTFFILGSAPVSPLSRTSVASNDSLYYVQHHSPIGFENVPYNALRRINPFLETTDYISRSDYRRSPSLTRDDPYRTTAITSYSRQQTATTPSNESIRMSSPRSKSSPPVTFSQEEELRDHPKSPPFESVPPLVRPKTSRGRPRSPPPPPPPRTDSPEKGPTQGFSQEIDTTSTEDDQTTAPHADLQFIRGTIERVFDFHGESASELSTNDDAMSVDDKDDQDSVSLSLSSKTQSKKANPYPTVETIQRFNENKSLSDSEKNVRNNATSNRSSTSNNLYARSHPVNRLKKDLSDSKSSDLEQATSEEVDDTLNDIEEDEYQDEKAKRQATANNSSRSSIENSPAHSATKQIKSKKTSQETQTLQRQRPILLTTQSPSDSQDTIQSYETAHSNIPPLDIVTEMVIERNDNIDDGRIGEITGDMIIFYDDIEIVEHSSNISSSESESFSSYSRSTQNSRVIETTIEPPPPPVPARTLKPTHLINQQQLPSSQPINGTFRSTGAKTNRIYELEKSTIRKKFDVNSVNHMINRTDYCIGPTASHRLPSARRFVGKINSDDTSSRTSSITSTKAISKPKTSLPPPAPPTSTAMVKSHTLPLQPSTSNGHSKANILNSPTENQFSNIPVRSASTVGTNGKHRSPIADTNALVKQIQNSLSRTSLHDSQLTAPLSISTKDLRTFVSTTYSPSDENMIDDNGVIHVRPPPASSQYDEQAFKRQARLSKSFHNVSEYNSIDQYPKNENNLTSKAQPSKSVENNLDRVSQNPARRHTQIPINFPPLLSSTSFSALPQPEDNARLLAAGKSMKWYTGQVSENSEICYNTPNVDQNDLLYHYVNRHSNRDIQSLLARLQASQDVRIHAALDNIRLRVAEFDASKSADDIHMFMRYLESRLRDINNKNIVSSTRAEDQARFANGGPSNGYHPQYQPADTMSVKSRTSSVANINSKETPTLPRQLGRQHLRSSGNLVGGESNGYHHHQQPPPPPPPRRSSQSSVNQENPAVFDDMLNTVLGLPKKGVTTQLSTYSSSLPSREQTTPLNQTSVNHKNGRDVGKRLFESGTLKDPRLIYDGPRTNEKEEQPLETSV</sequence>
<evidence type="ECO:0000313" key="2">
    <source>
        <dbReference type="EMBL" id="CAF1033897.1"/>
    </source>
</evidence>
<evidence type="ECO:0000256" key="1">
    <source>
        <dbReference type="SAM" id="MobiDB-lite"/>
    </source>
</evidence>
<feature type="compositionally biased region" description="Polar residues" evidence="1">
    <location>
        <begin position="1094"/>
        <end position="1115"/>
    </location>
</feature>
<feature type="region of interest" description="Disordered" evidence="1">
    <location>
        <begin position="75"/>
        <end position="126"/>
    </location>
</feature>
<feature type="region of interest" description="Disordered" evidence="1">
    <location>
        <begin position="610"/>
        <end position="671"/>
    </location>
</feature>
<dbReference type="EMBL" id="CAJNOR010000906">
    <property type="protein sequence ID" value="CAF1033897.1"/>
    <property type="molecule type" value="Genomic_DNA"/>
</dbReference>
<feature type="compositionally biased region" description="Polar residues" evidence="1">
    <location>
        <begin position="928"/>
        <end position="937"/>
    </location>
</feature>
<feature type="compositionally biased region" description="Polar residues" evidence="1">
    <location>
        <begin position="614"/>
        <end position="624"/>
    </location>
</feature>
<feature type="region of interest" description="Disordered" evidence="1">
    <location>
        <begin position="968"/>
        <end position="1148"/>
    </location>
</feature>
<feature type="region of interest" description="Disordered" evidence="1">
    <location>
        <begin position="326"/>
        <end position="368"/>
    </location>
</feature>